<reference evidence="2" key="1">
    <citation type="submission" date="2021-04" db="EMBL/GenBank/DDBJ databases">
        <title>Genomic features of Candidatus Phytoplasma meliae isolate ChTYXIII (1SrXIII-G).</title>
        <authorList>
            <person name="Fernandez F.D."/>
            <person name="Conci L.R."/>
        </authorList>
    </citation>
    <scope>NUCLEOTIDE SEQUENCE [LARGE SCALE GENOMIC DNA]</scope>
    <source>
        <strain evidence="2">ChTYXIII-Mo</strain>
    </source>
</reference>
<dbReference type="Pfam" id="PF11178">
    <property type="entry name" value="DUF2963"/>
    <property type="match status" value="3"/>
</dbReference>
<keyword evidence="3" id="KW-1185">Reference proteome</keyword>
<accession>A0ABS5CXY2</accession>
<protein>
    <submittedName>
        <fullName evidence="2">DUF2963 domain-containing protein</fullName>
    </submittedName>
</protein>
<evidence type="ECO:0000313" key="3">
    <source>
        <dbReference type="Proteomes" id="UP001195571"/>
    </source>
</evidence>
<organism evidence="2 3">
    <name type="scientific">Candidatus Phytoplasma meliae</name>
    <dbReference type="NCBI Taxonomy" id="1848402"/>
    <lineage>
        <taxon>Bacteria</taxon>
        <taxon>Bacillati</taxon>
        <taxon>Mycoplasmatota</taxon>
        <taxon>Mollicutes</taxon>
        <taxon>Acholeplasmatales</taxon>
        <taxon>Acholeplasmataceae</taxon>
        <taxon>Candidatus Phytoplasma</taxon>
        <taxon>16SrXIII (Mexican periwinkle virescence group)</taxon>
    </lineage>
</organism>
<name>A0ABS5CXY2_9MOLU</name>
<dbReference type="RefSeq" id="WP_203552097.1">
    <property type="nucleotide sequence ID" value="NZ_JACAOD020000004.1"/>
</dbReference>
<feature type="domain" description="DUF2963" evidence="1">
    <location>
        <begin position="13"/>
        <end position="57"/>
    </location>
</feature>
<feature type="domain" description="DUF2963" evidence="1">
    <location>
        <begin position="64"/>
        <end position="109"/>
    </location>
</feature>
<evidence type="ECO:0000313" key="2">
    <source>
        <dbReference type="EMBL" id="MBP5835831.1"/>
    </source>
</evidence>
<proteinExistence type="predicted"/>
<dbReference type="EMBL" id="JACAOD020000004">
    <property type="protein sequence ID" value="MBP5835831.1"/>
    <property type="molecule type" value="Genomic_DNA"/>
</dbReference>
<sequence length="165" mass="19702">MKNNEIKTTYYPKTIKSNQEIDSQTGKIIKETNFNEDGTLNNIIEFHPKKGNKIKKTVFLEDVEDEKIIDYIEEYDSQQKVIKITYYNGEYLHFIEKFEPKTGNLIKTTFYNLDTDEIDYIKEYDRNENITKETYYNKDGTIKFIYEYDQDGNITKEISCTNDDK</sequence>
<comment type="caution">
    <text evidence="2">The sequence shown here is derived from an EMBL/GenBank/DDBJ whole genome shotgun (WGS) entry which is preliminary data.</text>
</comment>
<dbReference type="Proteomes" id="UP001195571">
    <property type="component" value="Unassembled WGS sequence"/>
</dbReference>
<dbReference type="InterPro" id="IPR021348">
    <property type="entry name" value="DUF2963"/>
</dbReference>
<gene>
    <name evidence="2" type="ORF">CHTY_001130</name>
</gene>
<evidence type="ECO:0000259" key="1">
    <source>
        <dbReference type="Pfam" id="PF11178"/>
    </source>
</evidence>
<dbReference type="Gene3D" id="3.90.930.1">
    <property type="match status" value="1"/>
</dbReference>
<feature type="domain" description="DUF2963" evidence="1">
    <location>
        <begin position="111"/>
        <end position="158"/>
    </location>
</feature>